<feature type="domain" description="Restriction endonuclease type IV Mrr" evidence="4">
    <location>
        <begin position="185"/>
        <end position="301"/>
    </location>
</feature>
<keyword evidence="2" id="KW-1133">Transmembrane helix</keyword>
<evidence type="ECO:0000259" key="4">
    <source>
        <dbReference type="Pfam" id="PF04471"/>
    </source>
</evidence>
<protein>
    <submittedName>
        <fullName evidence="5">Restriction endonuclease</fullName>
    </submittedName>
</protein>
<feature type="chain" id="PRO_5038860047" evidence="3">
    <location>
        <begin position="17"/>
        <end position="323"/>
    </location>
</feature>
<keyword evidence="5" id="KW-0255">Endonuclease</keyword>
<name>A0A367EDU5_9ACTN</name>
<evidence type="ECO:0000313" key="6">
    <source>
        <dbReference type="Proteomes" id="UP000253507"/>
    </source>
</evidence>
<keyword evidence="6" id="KW-1185">Reference proteome</keyword>
<dbReference type="InterPro" id="IPR007560">
    <property type="entry name" value="Restrct_endonuc_IV_Mrr"/>
</dbReference>
<dbReference type="Pfam" id="PF04471">
    <property type="entry name" value="Mrr_cat"/>
    <property type="match status" value="1"/>
</dbReference>
<dbReference type="GO" id="GO:0009307">
    <property type="term" value="P:DNA restriction-modification system"/>
    <property type="evidence" value="ECO:0007669"/>
    <property type="project" value="InterPro"/>
</dbReference>
<keyword evidence="3" id="KW-0732">Signal</keyword>
<organism evidence="5 6">
    <name type="scientific">Streptomyces reniochalinae</name>
    <dbReference type="NCBI Taxonomy" id="2250578"/>
    <lineage>
        <taxon>Bacteria</taxon>
        <taxon>Bacillati</taxon>
        <taxon>Actinomycetota</taxon>
        <taxon>Actinomycetes</taxon>
        <taxon>Kitasatosporales</taxon>
        <taxon>Streptomycetaceae</taxon>
        <taxon>Streptomyces</taxon>
    </lineage>
</organism>
<dbReference type="PANTHER" id="PTHR30015:SF6">
    <property type="entry name" value="SLL1429 PROTEIN"/>
    <property type="match status" value="1"/>
</dbReference>
<reference evidence="5 6" key="1">
    <citation type="submission" date="2018-06" db="EMBL/GenBank/DDBJ databases">
        <title>Streptomyces reniochalinae sp. nov. and Streptomyces diacarnus sp. nov. from marine sponges.</title>
        <authorList>
            <person name="Li L."/>
        </authorList>
    </citation>
    <scope>NUCLEOTIDE SEQUENCE [LARGE SCALE GENOMIC DNA]</scope>
    <source>
        <strain evidence="5 6">LHW50302</strain>
    </source>
</reference>
<dbReference type="SUPFAM" id="SSF52980">
    <property type="entry name" value="Restriction endonuclease-like"/>
    <property type="match status" value="1"/>
</dbReference>
<keyword evidence="5" id="KW-0378">Hydrolase</keyword>
<dbReference type="InterPro" id="IPR011335">
    <property type="entry name" value="Restrct_endonuc-II-like"/>
</dbReference>
<comment type="caution">
    <text evidence="5">The sequence shown here is derived from an EMBL/GenBank/DDBJ whole genome shotgun (WGS) entry which is preliminary data.</text>
</comment>
<sequence>MASCLLAFSLALCSLASRSPCSPVEGSPPVTVHAILPPRARARRRAGAVRGTRTRQGRACGGRPCAHARGGDSGAGTHRVEGEQVSGRRPVRRSVRRAPVRRRGRRTKRRGRRQEEKLIVALAVAVLGVGLVVAVVQWLLAHWWVLALAAVLGAGTGALWWGQRLRRRRWEAARAQGLRYQVAQLDALDHAAFEQAVRDLMFRDGCRDAVRTGGRGDRGADVIATDPAGRRWVIQCKHRRDGAAGSAIGTPDLQRLNGTARPVHGADVVVMLTNGRFTRDAGPFSEDTRMHLVDRQLLARWAAGSWPLWDLLPRVPQPRRPRR</sequence>
<dbReference type="OrthoDB" id="5181666at2"/>
<dbReference type="PANTHER" id="PTHR30015">
    <property type="entry name" value="MRR RESTRICTION SYSTEM PROTEIN"/>
    <property type="match status" value="1"/>
</dbReference>
<feature type="transmembrane region" description="Helical" evidence="2">
    <location>
        <begin position="142"/>
        <end position="161"/>
    </location>
</feature>
<evidence type="ECO:0000256" key="2">
    <source>
        <dbReference type="SAM" id="Phobius"/>
    </source>
</evidence>
<evidence type="ECO:0000256" key="1">
    <source>
        <dbReference type="SAM" id="MobiDB-lite"/>
    </source>
</evidence>
<dbReference type="AlphaFoldDB" id="A0A367EDU5"/>
<dbReference type="Proteomes" id="UP000253507">
    <property type="component" value="Unassembled WGS sequence"/>
</dbReference>
<feature type="region of interest" description="Disordered" evidence="1">
    <location>
        <begin position="41"/>
        <end position="110"/>
    </location>
</feature>
<keyword evidence="5" id="KW-0540">Nuclease</keyword>
<gene>
    <name evidence="5" type="ORF">DQ392_22780</name>
</gene>
<feature type="compositionally biased region" description="Basic residues" evidence="1">
    <location>
        <begin position="41"/>
        <end position="56"/>
    </location>
</feature>
<feature type="signal peptide" evidence="3">
    <location>
        <begin position="1"/>
        <end position="16"/>
    </location>
</feature>
<evidence type="ECO:0000313" key="5">
    <source>
        <dbReference type="EMBL" id="RCG15892.1"/>
    </source>
</evidence>
<keyword evidence="2" id="KW-0812">Transmembrane</keyword>
<keyword evidence="2" id="KW-0472">Membrane</keyword>
<dbReference type="GO" id="GO:0003677">
    <property type="term" value="F:DNA binding"/>
    <property type="evidence" value="ECO:0007669"/>
    <property type="project" value="InterPro"/>
</dbReference>
<dbReference type="EMBL" id="QOIM01000040">
    <property type="protein sequence ID" value="RCG15892.1"/>
    <property type="molecule type" value="Genomic_DNA"/>
</dbReference>
<dbReference type="Gene3D" id="3.40.1350.10">
    <property type="match status" value="1"/>
</dbReference>
<evidence type="ECO:0000256" key="3">
    <source>
        <dbReference type="SAM" id="SignalP"/>
    </source>
</evidence>
<dbReference type="GO" id="GO:0015666">
    <property type="term" value="F:restriction endodeoxyribonuclease activity"/>
    <property type="evidence" value="ECO:0007669"/>
    <property type="project" value="TreeGrafter"/>
</dbReference>
<dbReference type="InterPro" id="IPR052906">
    <property type="entry name" value="Type_IV_Methyl-Rstrct_Enzyme"/>
</dbReference>
<feature type="transmembrane region" description="Helical" evidence="2">
    <location>
        <begin position="118"/>
        <end position="136"/>
    </location>
</feature>
<feature type="compositionally biased region" description="Basic residues" evidence="1">
    <location>
        <begin position="89"/>
        <end position="110"/>
    </location>
</feature>
<proteinExistence type="predicted"/>
<accession>A0A367EDU5</accession>
<dbReference type="InterPro" id="IPR011856">
    <property type="entry name" value="tRNA_endonuc-like_dom_sf"/>
</dbReference>